<dbReference type="InterPro" id="IPR036890">
    <property type="entry name" value="HATPase_C_sf"/>
</dbReference>
<dbReference type="Pfam" id="PF02518">
    <property type="entry name" value="HATPase_c"/>
    <property type="match status" value="1"/>
</dbReference>
<keyword evidence="16" id="KW-1185">Reference proteome</keyword>
<comment type="subcellular location">
    <subcellularLocation>
        <location evidence="2">Cell membrane</location>
    </subcellularLocation>
</comment>
<feature type="compositionally biased region" description="Basic and acidic residues" evidence="11">
    <location>
        <begin position="531"/>
        <end position="541"/>
    </location>
</feature>
<evidence type="ECO:0000259" key="14">
    <source>
        <dbReference type="PROSITE" id="PS50885"/>
    </source>
</evidence>
<evidence type="ECO:0000256" key="11">
    <source>
        <dbReference type="SAM" id="MobiDB-lite"/>
    </source>
</evidence>
<evidence type="ECO:0000256" key="9">
    <source>
        <dbReference type="ARBA" id="ARBA00023012"/>
    </source>
</evidence>
<keyword evidence="9" id="KW-0902">Two-component regulatory system</keyword>
<evidence type="ECO:0000256" key="10">
    <source>
        <dbReference type="ARBA" id="ARBA00023136"/>
    </source>
</evidence>
<dbReference type="PRINTS" id="PR00344">
    <property type="entry name" value="BCTRLSENSOR"/>
</dbReference>
<dbReference type="Pfam" id="PF00512">
    <property type="entry name" value="HisKA"/>
    <property type="match status" value="1"/>
</dbReference>
<protein>
    <recommendedName>
        <fullName evidence="3">histidine kinase</fullName>
        <ecNumber evidence="3">2.7.13.3</ecNumber>
    </recommendedName>
</protein>
<dbReference type="InterPro" id="IPR003594">
    <property type="entry name" value="HATPase_dom"/>
</dbReference>
<evidence type="ECO:0000256" key="3">
    <source>
        <dbReference type="ARBA" id="ARBA00012438"/>
    </source>
</evidence>
<dbReference type="SUPFAM" id="SSF158472">
    <property type="entry name" value="HAMP domain-like"/>
    <property type="match status" value="1"/>
</dbReference>
<dbReference type="InterPro" id="IPR004358">
    <property type="entry name" value="Sig_transdc_His_kin-like_C"/>
</dbReference>
<organism evidence="15 16">
    <name type="scientific">Clavibacter seminis</name>
    <dbReference type="NCBI Taxonomy" id="2860285"/>
    <lineage>
        <taxon>Bacteria</taxon>
        <taxon>Bacillati</taxon>
        <taxon>Actinomycetota</taxon>
        <taxon>Actinomycetes</taxon>
        <taxon>Micrococcales</taxon>
        <taxon>Microbacteriaceae</taxon>
        <taxon>Clavibacter</taxon>
    </lineage>
</organism>
<evidence type="ECO:0000256" key="8">
    <source>
        <dbReference type="ARBA" id="ARBA00022989"/>
    </source>
</evidence>
<dbReference type="InterPro" id="IPR005467">
    <property type="entry name" value="His_kinase_dom"/>
</dbReference>
<accession>A0ABY3TA55</accession>
<dbReference type="Proteomes" id="UP001649473">
    <property type="component" value="Chromosome"/>
</dbReference>
<feature type="domain" description="Histidine kinase" evidence="13">
    <location>
        <begin position="281"/>
        <end position="495"/>
    </location>
</feature>
<dbReference type="InterPro" id="IPR003660">
    <property type="entry name" value="HAMP_dom"/>
</dbReference>
<dbReference type="Gene3D" id="6.10.340.10">
    <property type="match status" value="1"/>
</dbReference>
<dbReference type="Gene3D" id="3.30.565.10">
    <property type="entry name" value="Histidine kinase-like ATPase, C-terminal domain"/>
    <property type="match status" value="1"/>
</dbReference>
<dbReference type="SUPFAM" id="SSF47384">
    <property type="entry name" value="Homodimeric domain of signal transducing histidine kinase"/>
    <property type="match status" value="1"/>
</dbReference>
<keyword evidence="6 12" id="KW-0812">Transmembrane</keyword>
<dbReference type="InterPro" id="IPR003661">
    <property type="entry name" value="HisK_dim/P_dom"/>
</dbReference>
<keyword evidence="10 12" id="KW-0472">Membrane</keyword>
<evidence type="ECO:0000256" key="12">
    <source>
        <dbReference type="SAM" id="Phobius"/>
    </source>
</evidence>
<dbReference type="InterPro" id="IPR036097">
    <property type="entry name" value="HisK_dim/P_sf"/>
</dbReference>
<feature type="domain" description="HAMP" evidence="14">
    <location>
        <begin position="213"/>
        <end position="266"/>
    </location>
</feature>
<evidence type="ECO:0000256" key="2">
    <source>
        <dbReference type="ARBA" id="ARBA00004236"/>
    </source>
</evidence>
<feature type="transmembrane region" description="Helical" evidence="12">
    <location>
        <begin position="34"/>
        <end position="56"/>
    </location>
</feature>
<gene>
    <name evidence="15" type="ORF">KYT88_03435</name>
</gene>
<dbReference type="EMBL" id="CP083439">
    <property type="protein sequence ID" value="UKF25767.1"/>
    <property type="molecule type" value="Genomic_DNA"/>
</dbReference>
<dbReference type="PROSITE" id="PS50885">
    <property type="entry name" value="HAMP"/>
    <property type="match status" value="1"/>
</dbReference>
<dbReference type="Gene3D" id="1.10.287.130">
    <property type="match status" value="1"/>
</dbReference>
<keyword evidence="8 12" id="KW-1133">Transmembrane helix</keyword>
<evidence type="ECO:0000256" key="5">
    <source>
        <dbReference type="ARBA" id="ARBA00022679"/>
    </source>
</evidence>
<evidence type="ECO:0000256" key="7">
    <source>
        <dbReference type="ARBA" id="ARBA00022777"/>
    </source>
</evidence>
<evidence type="ECO:0000256" key="6">
    <source>
        <dbReference type="ARBA" id="ARBA00022692"/>
    </source>
</evidence>
<feature type="region of interest" description="Disordered" evidence="11">
    <location>
        <begin position="498"/>
        <end position="541"/>
    </location>
</feature>
<keyword evidence="4" id="KW-0597">Phosphoprotein</keyword>
<dbReference type="SMART" id="SM00388">
    <property type="entry name" value="HisKA"/>
    <property type="match status" value="1"/>
</dbReference>
<name>A0ABY3TA55_9MICO</name>
<dbReference type="SUPFAM" id="SSF55874">
    <property type="entry name" value="ATPase domain of HSP90 chaperone/DNA topoisomerase II/histidine kinase"/>
    <property type="match status" value="1"/>
</dbReference>
<dbReference type="GO" id="GO:0016301">
    <property type="term" value="F:kinase activity"/>
    <property type="evidence" value="ECO:0007669"/>
    <property type="project" value="UniProtKB-KW"/>
</dbReference>
<keyword evidence="5" id="KW-0808">Transferase</keyword>
<feature type="region of interest" description="Disordered" evidence="11">
    <location>
        <begin position="103"/>
        <end position="151"/>
    </location>
</feature>
<dbReference type="CDD" id="cd00082">
    <property type="entry name" value="HisKA"/>
    <property type="match status" value="1"/>
</dbReference>
<sequence>MSAITRARRLVPGRPAATAPDAPLRTGSLRSRTVLAVLALLAVLLVALSLTVQAILGSQLRQQIQDRLADRASAAAALVGVLDDDALAERLSAQGVAVQITSPDGGAVSARPGRDPLGATLPGPDPLGEEPGPGSVSTPATPRADAVTVASSSVSSSAGGITLRSDLSDGTVLELSAGTGSVDGTLASLRGILAVASVAFLALAAIALVVVVRRTLKPLEDMTGVARSIGRGDRGRRLRPTRPGTELGRTATAFDEMLDDLEHAEHQALAAEARMRAFVADAAHELRTPVAGIRASADALVRTDPTAEERERLAVHVVREAIRAGRLVDDMLMMARLDEGLSVEGRPVRVPQVVEAAVAQQQARMPGTRVVAEVRGAPPAVRADPDRLAQILDNLLQNAARYAASEVRVEAEGADDGSVRITVVDDGPGVPDADRERIFDRLVRLDDGRDRQHGGAGLGLSIARALARAQGGDLVCLPAEPGAGARFRLTLPVVDAAADPASRPASAPSTRPTPDPVRGGRRPAEEQTGTETERSWSSRAQ</sequence>
<dbReference type="EC" id="2.7.13.3" evidence="3"/>
<comment type="catalytic activity">
    <reaction evidence="1">
        <text>ATP + protein L-histidine = ADP + protein N-phospho-L-histidine.</text>
        <dbReference type="EC" id="2.7.13.3"/>
    </reaction>
</comment>
<dbReference type="PROSITE" id="PS50109">
    <property type="entry name" value="HIS_KIN"/>
    <property type="match status" value="1"/>
</dbReference>
<evidence type="ECO:0000313" key="15">
    <source>
        <dbReference type="EMBL" id="UKF25767.1"/>
    </source>
</evidence>
<proteinExistence type="predicted"/>
<feature type="compositionally biased region" description="Low complexity" evidence="11">
    <location>
        <begin position="498"/>
        <end position="512"/>
    </location>
</feature>
<dbReference type="PANTHER" id="PTHR45436:SF5">
    <property type="entry name" value="SENSOR HISTIDINE KINASE TRCS"/>
    <property type="match status" value="1"/>
</dbReference>
<dbReference type="Pfam" id="PF00672">
    <property type="entry name" value="HAMP"/>
    <property type="match status" value="1"/>
</dbReference>
<evidence type="ECO:0000256" key="1">
    <source>
        <dbReference type="ARBA" id="ARBA00000085"/>
    </source>
</evidence>
<dbReference type="InterPro" id="IPR050428">
    <property type="entry name" value="TCS_sensor_his_kinase"/>
</dbReference>
<dbReference type="SMART" id="SM00387">
    <property type="entry name" value="HATPase_c"/>
    <property type="match status" value="1"/>
</dbReference>
<dbReference type="RefSeq" id="WP_237583764.1">
    <property type="nucleotide sequence ID" value="NZ_CP083439.1"/>
</dbReference>
<evidence type="ECO:0000313" key="16">
    <source>
        <dbReference type="Proteomes" id="UP001649473"/>
    </source>
</evidence>
<evidence type="ECO:0000259" key="13">
    <source>
        <dbReference type="PROSITE" id="PS50109"/>
    </source>
</evidence>
<evidence type="ECO:0000256" key="4">
    <source>
        <dbReference type="ARBA" id="ARBA00022553"/>
    </source>
</evidence>
<keyword evidence="7 15" id="KW-0418">Kinase</keyword>
<dbReference type="PANTHER" id="PTHR45436">
    <property type="entry name" value="SENSOR HISTIDINE KINASE YKOH"/>
    <property type="match status" value="1"/>
</dbReference>
<dbReference type="SMART" id="SM00304">
    <property type="entry name" value="HAMP"/>
    <property type="match status" value="1"/>
</dbReference>
<reference evidence="16" key="1">
    <citation type="submission" date="2024-08" db="EMBL/GenBank/DDBJ databases">
        <title>Description of the novel species Clavibacter lycopersicum isolated from tomato seeds.</title>
        <authorList>
            <person name="Arizala E.D."/>
            <person name="Dobhal S."/>
            <person name="Alvarez A."/>
            <person name="Arif M."/>
        </authorList>
    </citation>
    <scope>NUCLEOTIDE SEQUENCE [LARGE SCALE GENOMIC DNA]</scope>
    <source>
        <strain evidence="16">A6099</strain>
    </source>
</reference>
<feature type="transmembrane region" description="Helical" evidence="12">
    <location>
        <begin position="191"/>
        <end position="212"/>
    </location>
</feature>